<evidence type="ECO:0000313" key="3">
    <source>
        <dbReference type="EMBL" id="KAG5497754.1"/>
    </source>
</evidence>
<protein>
    <recommendedName>
        <fullName evidence="5">200 kDa antigen p200</fullName>
    </recommendedName>
</protein>
<feature type="region of interest" description="Disordered" evidence="2">
    <location>
        <begin position="115"/>
        <end position="183"/>
    </location>
</feature>
<gene>
    <name evidence="3" type="ORF">JKF63_04021</name>
</gene>
<evidence type="ECO:0000256" key="2">
    <source>
        <dbReference type="SAM" id="MobiDB-lite"/>
    </source>
</evidence>
<feature type="region of interest" description="Disordered" evidence="2">
    <location>
        <begin position="1"/>
        <end position="27"/>
    </location>
</feature>
<evidence type="ECO:0000313" key="4">
    <source>
        <dbReference type="Proteomes" id="UP000674318"/>
    </source>
</evidence>
<sequence>MTSAREEATVEDGTEISDHSHTDYPLGISRHSSLASSRFSSRISWCSGTRDVAQSLDEFLRKQRVIRYMQEERERSMRSKLLREEHDAWVHFRNCERGERLTYMSEQEVAELLQREAEEATRESNGADQRHQQATQDALQRRQSMARVGRRDEDTVLVPPKTEAPVDEARRVEPREASEKSGIMSVAEHERCLIMQLQQGDEGLKVKCTQLTGELEESRGAVALAQRSQKCAEDNLAREKEKTQREKITAQSRKETNGKLVNELAELQQKLTAMEREKKKLEAAKLQAVRDVAQREEELATLKRHNAELVAQHSAQKAAAEDEKRRVDLCREELKVCQDALKREQAARGNAESQLEALREQAKALEAKVAAARVPDPQQEAKNMRRLKAVADDARMALADLLKEREARERAEVVVAETKAALAQEQAAREKAEKDLQVALATPTVTLPQPQRTESNLKRLAEAERKVEEMRKARNRDEVEKAALRRAMQKLQKDRDNEAAARAQFEQLALQAVGAEDRVPREEVVRLRRELQASQKKCDTARRETLACQQNAACEIESLKAWCKRLQGQLLLQSDDEFTPRTVMPTPHSRTPRTGRGQMPKVPAVAQRQADEKAASDQRIDELEADVTQLREGLEKTRPRELWSFTEPAKVSKPSSACTTEPIFPSPKTSANGTRPKLVKEPEAEEKMLVERLECLGGESAETRSKYKDLIASLEQAEAARCEAERQVAAQRVLIEELQNKESSLHLPAMGNRVTTLSEPIAASSNGNMTALGDRIKELERLLIEERAARETAEKCAEELRKDGSTLATEARPLATPTEARFATSGGGAKHKPQKVKGGCF</sequence>
<feature type="compositionally biased region" description="Polar residues" evidence="2">
    <location>
        <begin position="123"/>
        <end position="143"/>
    </location>
</feature>
<feature type="region of interest" description="Disordered" evidence="2">
    <location>
        <begin position="800"/>
        <end position="841"/>
    </location>
</feature>
<keyword evidence="1" id="KW-0175">Coiled coil</keyword>
<evidence type="ECO:0000256" key="1">
    <source>
        <dbReference type="SAM" id="Coils"/>
    </source>
</evidence>
<reference evidence="3 4" key="1">
    <citation type="submission" date="2021-02" db="EMBL/GenBank/DDBJ databases">
        <title>Porcisia hertigi Genome sequencing and assembly.</title>
        <authorList>
            <person name="Almutairi H."/>
            <person name="Gatherer D."/>
        </authorList>
    </citation>
    <scope>NUCLEOTIDE SEQUENCE [LARGE SCALE GENOMIC DNA]</scope>
    <source>
        <strain evidence="3 4">C119</strain>
    </source>
</reference>
<feature type="compositionally biased region" description="Basic and acidic residues" evidence="2">
    <location>
        <begin position="167"/>
        <end position="179"/>
    </location>
</feature>
<name>A0A836HUE4_9TRYP</name>
<dbReference type="RefSeq" id="XP_067755222.1">
    <property type="nucleotide sequence ID" value="XM_067900016.1"/>
</dbReference>
<dbReference type="GeneID" id="94290093"/>
<proteinExistence type="predicted"/>
<evidence type="ECO:0008006" key="5">
    <source>
        <dbReference type="Google" id="ProtNLM"/>
    </source>
</evidence>
<feature type="coiled-coil region" evidence="1">
    <location>
        <begin position="606"/>
        <end position="633"/>
    </location>
</feature>
<accession>A0A836HUE4</accession>
<dbReference type="EMBL" id="JAFJZO010000031">
    <property type="protein sequence ID" value="KAG5497754.1"/>
    <property type="molecule type" value="Genomic_DNA"/>
</dbReference>
<feature type="coiled-coil region" evidence="1">
    <location>
        <begin position="222"/>
        <end position="312"/>
    </location>
</feature>
<dbReference type="KEGG" id="phet:94290093"/>
<feature type="region of interest" description="Disordered" evidence="2">
    <location>
        <begin position="579"/>
        <end position="600"/>
    </location>
</feature>
<dbReference type="OrthoDB" id="251095at2759"/>
<dbReference type="AlphaFoldDB" id="A0A836HUE4"/>
<organism evidence="3 4">
    <name type="scientific">Porcisia hertigi</name>
    <dbReference type="NCBI Taxonomy" id="2761500"/>
    <lineage>
        <taxon>Eukaryota</taxon>
        <taxon>Discoba</taxon>
        <taxon>Euglenozoa</taxon>
        <taxon>Kinetoplastea</taxon>
        <taxon>Metakinetoplastina</taxon>
        <taxon>Trypanosomatida</taxon>
        <taxon>Trypanosomatidae</taxon>
        <taxon>Leishmaniinae</taxon>
        <taxon>Porcisia</taxon>
    </lineage>
</organism>
<keyword evidence="4" id="KW-1185">Reference proteome</keyword>
<dbReference type="Proteomes" id="UP000674318">
    <property type="component" value="Unassembled WGS sequence"/>
</dbReference>
<feature type="coiled-coil region" evidence="1">
    <location>
        <begin position="341"/>
        <end position="544"/>
    </location>
</feature>
<feature type="region of interest" description="Disordered" evidence="2">
    <location>
        <begin position="653"/>
        <end position="678"/>
    </location>
</feature>
<comment type="caution">
    <text evidence="3">The sequence shown here is derived from an EMBL/GenBank/DDBJ whole genome shotgun (WGS) entry which is preliminary data.</text>
</comment>